<evidence type="ECO:0000256" key="3">
    <source>
        <dbReference type="ARBA" id="ARBA00022989"/>
    </source>
</evidence>
<accession>K6Y6L2</accession>
<feature type="transmembrane region" description="Helical" evidence="6">
    <location>
        <begin position="213"/>
        <end position="233"/>
    </location>
</feature>
<dbReference type="GO" id="GO:0015990">
    <property type="term" value="P:electron transport coupled proton transport"/>
    <property type="evidence" value="ECO:0007669"/>
    <property type="project" value="TreeGrafter"/>
</dbReference>
<organism evidence="9 10">
    <name type="scientific">Paraglaciecola arctica BSs20135</name>
    <dbReference type="NCBI Taxonomy" id="493475"/>
    <lineage>
        <taxon>Bacteria</taxon>
        <taxon>Pseudomonadati</taxon>
        <taxon>Pseudomonadota</taxon>
        <taxon>Gammaproteobacteria</taxon>
        <taxon>Alteromonadales</taxon>
        <taxon>Alteromonadaceae</taxon>
        <taxon>Paraglaciecola</taxon>
    </lineage>
</organism>
<dbReference type="eggNOG" id="COG1009">
    <property type="taxonomic scope" value="Bacteria"/>
</dbReference>
<feature type="transmembrane region" description="Helical" evidence="6">
    <location>
        <begin position="6"/>
        <end position="23"/>
    </location>
</feature>
<dbReference type="RefSeq" id="WP_007620641.1">
    <property type="nucleotide sequence ID" value="NZ_BAEO01000034.1"/>
</dbReference>
<reference evidence="9 10" key="1">
    <citation type="journal article" date="2017" name="Antonie Van Leeuwenhoek">
        <title>Rhizobium rhizosphaerae sp. nov., a novel species isolated from rice rhizosphere.</title>
        <authorList>
            <person name="Zhao J.J."/>
            <person name="Zhang J."/>
            <person name="Zhang R.J."/>
            <person name="Zhang C.W."/>
            <person name="Yin H.Q."/>
            <person name="Zhang X.X."/>
        </authorList>
    </citation>
    <scope>NUCLEOTIDE SEQUENCE [LARGE SCALE GENOMIC DNA]</scope>
    <source>
        <strain evidence="9 10">BSs20135</strain>
    </source>
</reference>
<keyword evidence="10" id="KW-1185">Reference proteome</keyword>
<feature type="transmembrane region" description="Helical" evidence="6">
    <location>
        <begin position="372"/>
        <end position="394"/>
    </location>
</feature>
<dbReference type="NCBIfam" id="TIGR01974">
    <property type="entry name" value="NDH_I_L"/>
    <property type="match status" value="1"/>
</dbReference>
<dbReference type="GO" id="GO:0008137">
    <property type="term" value="F:NADH dehydrogenase (ubiquinone) activity"/>
    <property type="evidence" value="ECO:0007669"/>
    <property type="project" value="InterPro"/>
</dbReference>
<feature type="transmembrane region" description="Helical" evidence="6">
    <location>
        <begin position="586"/>
        <end position="605"/>
    </location>
</feature>
<dbReference type="PANTHER" id="PTHR42829">
    <property type="entry name" value="NADH-UBIQUINONE OXIDOREDUCTASE CHAIN 5"/>
    <property type="match status" value="1"/>
</dbReference>
<dbReference type="PRINTS" id="PR01434">
    <property type="entry name" value="NADHDHGNASE5"/>
</dbReference>
<feature type="transmembrane region" description="Helical" evidence="6">
    <location>
        <begin position="277"/>
        <end position="298"/>
    </location>
</feature>
<dbReference type="GO" id="GO:0003954">
    <property type="term" value="F:NADH dehydrogenase activity"/>
    <property type="evidence" value="ECO:0007669"/>
    <property type="project" value="TreeGrafter"/>
</dbReference>
<feature type="transmembrane region" description="Helical" evidence="6">
    <location>
        <begin position="117"/>
        <end position="133"/>
    </location>
</feature>
<dbReference type="Gene3D" id="1.20.5.2700">
    <property type="match status" value="1"/>
</dbReference>
<evidence type="ECO:0000256" key="5">
    <source>
        <dbReference type="RuleBase" id="RU000320"/>
    </source>
</evidence>
<dbReference type="PRINTS" id="PR01435">
    <property type="entry name" value="NPOXDRDTASE5"/>
</dbReference>
<keyword evidence="3 6" id="KW-1133">Transmembrane helix</keyword>
<sequence length="606" mass="66331">MQDLLFLVPLLPLVSSIILLLLAGRLSPMLVAVFGVGSMALAAILTLLIGIEFLGMGGDSFQQVLFNWLPIAGAPLNFGLHLDQLSLVMMGVITGVGWMIHWYAAAYMFGDKDVQRFFVYMNLFVFAMLMLVLGDSLVLLYLGWEGVGLCSFLLIGFWQHKADNVVAAKKAFIVTRVGDTAMMIGLLILFSEFGSLHITTIVDSTVQVSQSNLWLACLLLVGGAVGKSAQLPLQTWLPDAMAGPTPVSALIHAATMVTAGVYLIARMHPLFLQVEGILNLVAWIGALTLVLAGVAALAQTDIKRILAYSTMSQIGYMFLGLGALAFDGAIFHLMTHAFFKALLFLTAGSIILKMHHQQDIFKMGGLFKSLPLTSTFLLIGLLALVAFPGSSGFFSKEAILAATYEAHTAGPTLWWIGVLGAFLTSLYSFRLLFIVCFGPANHDLKEADYKASSQLVVPLLPLVTLAVIGGFISLDFSLVFGPAHHPHIPLWIEWMPVAASLVGFILAWALYFPRKAMQANDGVISHFCRDGLGFDWLYEQIFTKPLQLFARINKSDVIDHFYHFVGWLNFSLNEVLVISQNGKLRWYLFGTLAGCALMLGGLLWWR</sequence>
<keyword evidence="9" id="KW-0560">Oxidoreductase</keyword>
<feature type="transmembrane region" description="Helical" evidence="6">
    <location>
        <begin position="171"/>
        <end position="193"/>
    </location>
</feature>
<keyword evidence="2 5" id="KW-0812">Transmembrane</keyword>
<dbReference type="PANTHER" id="PTHR42829:SF2">
    <property type="entry name" value="NADH-UBIQUINONE OXIDOREDUCTASE CHAIN 5"/>
    <property type="match status" value="1"/>
</dbReference>
<dbReference type="InterPro" id="IPR018393">
    <property type="entry name" value="NADHpl_OxRdtase_5_subgr"/>
</dbReference>
<evidence type="ECO:0000259" key="8">
    <source>
        <dbReference type="Pfam" id="PF00662"/>
    </source>
</evidence>
<evidence type="ECO:0000256" key="4">
    <source>
        <dbReference type="ARBA" id="ARBA00023136"/>
    </source>
</evidence>
<feature type="transmembrane region" description="Helical" evidence="6">
    <location>
        <begin position="30"/>
        <end position="51"/>
    </location>
</feature>
<dbReference type="GO" id="GO:0042773">
    <property type="term" value="P:ATP synthesis coupled electron transport"/>
    <property type="evidence" value="ECO:0007669"/>
    <property type="project" value="InterPro"/>
</dbReference>
<name>K6Y6L2_9ALTE</name>
<feature type="transmembrane region" description="Helical" evidence="6">
    <location>
        <begin position="330"/>
        <end position="352"/>
    </location>
</feature>
<feature type="transmembrane region" description="Helical" evidence="6">
    <location>
        <begin position="305"/>
        <end position="324"/>
    </location>
</feature>
<dbReference type="STRING" id="493475.GARC_2645"/>
<comment type="caution">
    <text evidence="9">The sequence shown here is derived from an EMBL/GenBank/DDBJ whole genome shotgun (WGS) entry which is preliminary data.</text>
</comment>
<evidence type="ECO:0000256" key="2">
    <source>
        <dbReference type="ARBA" id="ARBA00022692"/>
    </source>
</evidence>
<feature type="transmembrane region" description="Helical" evidence="6">
    <location>
        <begin position="85"/>
        <end position="105"/>
    </location>
</feature>
<feature type="transmembrane region" description="Helical" evidence="6">
    <location>
        <begin position="414"/>
        <end position="435"/>
    </location>
</feature>
<comment type="subcellular location">
    <subcellularLocation>
        <location evidence="1">Endomembrane system</location>
        <topology evidence="1">Multi-pass membrane protein</topology>
    </subcellularLocation>
    <subcellularLocation>
        <location evidence="5">Membrane</location>
        <topology evidence="5">Multi-pass membrane protein</topology>
    </subcellularLocation>
</comment>
<feature type="transmembrane region" description="Helical" evidence="6">
    <location>
        <begin position="455"/>
        <end position="474"/>
    </location>
</feature>
<dbReference type="GO" id="GO:0016020">
    <property type="term" value="C:membrane"/>
    <property type="evidence" value="ECO:0007669"/>
    <property type="project" value="UniProtKB-SubCell"/>
</dbReference>
<dbReference type="Pfam" id="PF00662">
    <property type="entry name" value="Proton_antipo_N"/>
    <property type="match status" value="1"/>
</dbReference>
<dbReference type="Pfam" id="PF00361">
    <property type="entry name" value="Proton_antipo_M"/>
    <property type="match status" value="1"/>
</dbReference>
<protein>
    <submittedName>
        <fullName evidence="9">NADH-quinone oxidoreductase subunit L</fullName>
        <ecNumber evidence="9">1.6.5.3</ecNumber>
    </submittedName>
</protein>
<feature type="transmembrane region" description="Helical" evidence="6">
    <location>
        <begin position="245"/>
        <end position="265"/>
    </location>
</feature>
<feature type="domain" description="NADH-Ubiquinone oxidoreductase (complex I) chain 5 N-terminal" evidence="8">
    <location>
        <begin position="68"/>
        <end position="118"/>
    </location>
</feature>
<dbReference type="NCBIfam" id="NF005141">
    <property type="entry name" value="PRK06590.1"/>
    <property type="match status" value="1"/>
</dbReference>
<evidence type="ECO:0000313" key="10">
    <source>
        <dbReference type="Proteomes" id="UP000006327"/>
    </source>
</evidence>
<feature type="transmembrane region" description="Helical" evidence="6">
    <location>
        <begin position="494"/>
        <end position="512"/>
    </location>
</feature>
<dbReference type="GO" id="GO:0012505">
    <property type="term" value="C:endomembrane system"/>
    <property type="evidence" value="ECO:0007669"/>
    <property type="project" value="UniProtKB-SubCell"/>
</dbReference>
<dbReference type="OrthoDB" id="9811798at2"/>
<evidence type="ECO:0000256" key="6">
    <source>
        <dbReference type="SAM" id="Phobius"/>
    </source>
</evidence>
<feature type="domain" description="NADH:quinone oxidoreductase/Mrp antiporter transmembrane" evidence="7">
    <location>
        <begin position="135"/>
        <end position="424"/>
    </location>
</feature>
<gene>
    <name evidence="9" type="primary">nuoL</name>
    <name evidence="9" type="ORF">GARC_2645</name>
</gene>
<keyword evidence="4 6" id="KW-0472">Membrane</keyword>
<evidence type="ECO:0000259" key="7">
    <source>
        <dbReference type="Pfam" id="PF00361"/>
    </source>
</evidence>
<feature type="transmembrane region" description="Helical" evidence="6">
    <location>
        <begin position="139"/>
        <end position="159"/>
    </location>
</feature>
<dbReference type="InterPro" id="IPR001516">
    <property type="entry name" value="Proton_antipo_N"/>
</dbReference>
<dbReference type="EMBL" id="BAEO01000034">
    <property type="protein sequence ID" value="GAC19611.1"/>
    <property type="molecule type" value="Genomic_DNA"/>
</dbReference>
<proteinExistence type="predicted"/>
<dbReference type="EC" id="1.6.5.3" evidence="9"/>
<evidence type="ECO:0000256" key="1">
    <source>
        <dbReference type="ARBA" id="ARBA00004127"/>
    </source>
</evidence>
<evidence type="ECO:0000313" key="9">
    <source>
        <dbReference type="EMBL" id="GAC19611.1"/>
    </source>
</evidence>
<dbReference type="Proteomes" id="UP000006327">
    <property type="component" value="Unassembled WGS sequence"/>
</dbReference>
<dbReference type="InterPro" id="IPR001750">
    <property type="entry name" value="ND/Mrp_TM"/>
</dbReference>
<dbReference type="AlphaFoldDB" id="K6Y6L2"/>
<dbReference type="InterPro" id="IPR003945">
    <property type="entry name" value="NU5C-like"/>
</dbReference>